<feature type="region of interest" description="Disordered" evidence="1">
    <location>
        <begin position="884"/>
        <end position="914"/>
    </location>
</feature>
<feature type="compositionally biased region" description="Basic residues" evidence="1">
    <location>
        <begin position="2693"/>
        <end position="2718"/>
    </location>
</feature>
<feature type="region of interest" description="Disordered" evidence="1">
    <location>
        <begin position="2448"/>
        <end position="2498"/>
    </location>
</feature>
<feature type="region of interest" description="Disordered" evidence="1">
    <location>
        <begin position="962"/>
        <end position="984"/>
    </location>
</feature>
<evidence type="ECO:0000313" key="2">
    <source>
        <dbReference type="EMBL" id="GFO26682.1"/>
    </source>
</evidence>
<comment type="caution">
    <text evidence="2">The sequence shown here is derived from an EMBL/GenBank/DDBJ whole genome shotgun (WGS) entry which is preliminary data.</text>
</comment>
<feature type="compositionally biased region" description="Low complexity" evidence="1">
    <location>
        <begin position="345"/>
        <end position="358"/>
    </location>
</feature>
<feature type="compositionally biased region" description="Acidic residues" evidence="1">
    <location>
        <begin position="19"/>
        <end position="28"/>
    </location>
</feature>
<feature type="compositionally biased region" description="Polar residues" evidence="1">
    <location>
        <begin position="2754"/>
        <end position="2769"/>
    </location>
</feature>
<feature type="region of interest" description="Disordered" evidence="1">
    <location>
        <begin position="2262"/>
        <end position="2294"/>
    </location>
</feature>
<feature type="region of interest" description="Disordered" evidence="1">
    <location>
        <begin position="2639"/>
        <end position="2728"/>
    </location>
</feature>
<feature type="region of interest" description="Disordered" evidence="1">
    <location>
        <begin position="476"/>
        <end position="512"/>
    </location>
</feature>
<name>A0AAV4C514_9GAST</name>
<feature type="compositionally biased region" description="Polar residues" evidence="1">
    <location>
        <begin position="2281"/>
        <end position="2294"/>
    </location>
</feature>
<feature type="compositionally biased region" description="Low complexity" evidence="1">
    <location>
        <begin position="1563"/>
        <end position="1575"/>
    </location>
</feature>
<feature type="region of interest" description="Disordered" evidence="1">
    <location>
        <begin position="1883"/>
        <end position="1922"/>
    </location>
</feature>
<feature type="compositionally biased region" description="Basic and acidic residues" evidence="1">
    <location>
        <begin position="2843"/>
        <end position="2853"/>
    </location>
</feature>
<feature type="region of interest" description="Disordered" evidence="1">
    <location>
        <begin position="2217"/>
        <end position="2236"/>
    </location>
</feature>
<feature type="compositionally biased region" description="Low complexity" evidence="1">
    <location>
        <begin position="2873"/>
        <end position="2886"/>
    </location>
</feature>
<feature type="compositionally biased region" description="Basic and acidic residues" evidence="1">
    <location>
        <begin position="2589"/>
        <end position="2608"/>
    </location>
</feature>
<protein>
    <submittedName>
        <fullName evidence="2">Uncharacterized protein</fullName>
    </submittedName>
</protein>
<feature type="compositionally biased region" description="Low complexity" evidence="1">
    <location>
        <begin position="1005"/>
        <end position="1020"/>
    </location>
</feature>
<organism evidence="2 3">
    <name type="scientific">Plakobranchus ocellatus</name>
    <dbReference type="NCBI Taxonomy" id="259542"/>
    <lineage>
        <taxon>Eukaryota</taxon>
        <taxon>Metazoa</taxon>
        <taxon>Spiralia</taxon>
        <taxon>Lophotrochozoa</taxon>
        <taxon>Mollusca</taxon>
        <taxon>Gastropoda</taxon>
        <taxon>Heterobranchia</taxon>
        <taxon>Euthyneura</taxon>
        <taxon>Panpulmonata</taxon>
        <taxon>Sacoglossa</taxon>
        <taxon>Placobranchoidea</taxon>
        <taxon>Plakobranchidae</taxon>
        <taxon>Plakobranchus</taxon>
    </lineage>
</organism>
<feature type="compositionally biased region" description="Basic and acidic residues" evidence="1">
    <location>
        <begin position="55"/>
        <end position="64"/>
    </location>
</feature>
<feature type="compositionally biased region" description="Polar residues" evidence="1">
    <location>
        <begin position="2780"/>
        <end position="2796"/>
    </location>
</feature>
<feature type="compositionally biased region" description="Low complexity" evidence="1">
    <location>
        <begin position="2454"/>
        <end position="2473"/>
    </location>
</feature>
<feature type="region of interest" description="Disordered" evidence="1">
    <location>
        <begin position="1464"/>
        <end position="1535"/>
    </location>
</feature>
<feature type="compositionally biased region" description="Gly residues" evidence="1">
    <location>
        <begin position="2895"/>
        <end position="2908"/>
    </location>
</feature>
<dbReference type="EMBL" id="BLXT01005852">
    <property type="protein sequence ID" value="GFO26682.1"/>
    <property type="molecule type" value="Genomic_DNA"/>
</dbReference>
<feature type="compositionally biased region" description="Acidic residues" evidence="1">
    <location>
        <begin position="1498"/>
        <end position="1511"/>
    </location>
</feature>
<dbReference type="Proteomes" id="UP000735302">
    <property type="component" value="Unassembled WGS sequence"/>
</dbReference>
<keyword evidence="3" id="KW-1185">Reference proteome</keyword>
<feature type="compositionally biased region" description="Polar residues" evidence="1">
    <location>
        <begin position="707"/>
        <end position="735"/>
    </location>
</feature>
<feature type="compositionally biased region" description="Polar residues" evidence="1">
    <location>
        <begin position="1178"/>
        <end position="1189"/>
    </location>
</feature>
<feature type="region of interest" description="Disordered" evidence="1">
    <location>
        <begin position="1675"/>
        <end position="1694"/>
    </location>
</feature>
<feature type="region of interest" description="Disordered" evidence="1">
    <location>
        <begin position="285"/>
        <end position="313"/>
    </location>
</feature>
<evidence type="ECO:0000256" key="1">
    <source>
        <dbReference type="SAM" id="MobiDB-lite"/>
    </source>
</evidence>
<accession>A0AAV4C514</accession>
<feature type="compositionally biased region" description="Low complexity" evidence="1">
    <location>
        <begin position="885"/>
        <end position="894"/>
    </location>
</feature>
<feature type="compositionally biased region" description="Basic residues" evidence="1">
    <location>
        <begin position="1516"/>
        <end position="1525"/>
    </location>
</feature>
<gene>
    <name evidence="2" type="ORF">PoB_005318700</name>
</gene>
<feature type="compositionally biased region" description="Polar residues" evidence="1">
    <location>
        <begin position="2483"/>
        <end position="2494"/>
    </location>
</feature>
<feature type="compositionally biased region" description="Low complexity" evidence="1">
    <location>
        <begin position="2823"/>
        <end position="2833"/>
    </location>
</feature>
<feature type="region of interest" description="Disordered" evidence="1">
    <location>
        <begin position="2754"/>
        <end position="2921"/>
    </location>
</feature>
<feature type="region of interest" description="Disordered" evidence="1">
    <location>
        <begin position="1178"/>
        <end position="1213"/>
    </location>
</feature>
<feature type="compositionally biased region" description="Low complexity" evidence="1">
    <location>
        <begin position="298"/>
        <end position="313"/>
    </location>
</feature>
<feature type="compositionally biased region" description="Basic residues" evidence="1">
    <location>
        <begin position="1608"/>
        <end position="1627"/>
    </location>
</feature>
<feature type="compositionally biased region" description="Polar residues" evidence="1">
    <location>
        <begin position="962"/>
        <end position="972"/>
    </location>
</feature>
<proteinExistence type="predicted"/>
<feature type="region of interest" description="Disordered" evidence="1">
    <location>
        <begin position="1"/>
        <end position="178"/>
    </location>
</feature>
<feature type="region of interest" description="Disordered" evidence="1">
    <location>
        <begin position="2589"/>
        <end position="2623"/>
    </location>
</feature>
<feature type="compositionally biased region" description="Basic residues" evidence="1">
    <location>
        <begin position="1"/>
        <end position="12"/>
    </location>
</feature>
<feature type="region of interest" description="Disordered" evidence="1">
    <location>
        <begin position="2514"/>
        <end position="2545"/>
    </location>
</feature>
<feature type="region of interest" description="Disordered" evidence="1">
    <location>
        <begin position="338"/>
        <end position="358"/>
    </location>
</feature>
<evidence type="ECO:0000313" key="3">
    <source>
        <dbReference type="Proteomes" id="UP000735302"/>
    </source>
</evidence>
<feature type="compositionally biased region" description="Basic and acidic residues" evidence="1">
    <location>
        <begin position="2770"/>
        <end position="2779"/>
    </location>
</feature>
<sequence length="2944" mass="318566">MMRWLKDKKKDRRSNSVSYDDDGNEDDYGFEKERPRPASKSPSTRRQLPPTPATPEEKSPHIYEEIPDLACTAPTSPQTSPNGAADPHRRKNGAFGKKANSGGKGAELSVKVVDGSGRGHMSNRYSSDVTAVMSSGGGGGKKKKMADNDTRGHFTSASLDDHTRQTSPNPRRNGTPEVHCDVIIKDTHCEILLTRKPRADCGPSDCSTSSVSATVPHFGVNSSYGGSANQYPPNFSSIRNQPPDGSVGSQLRRLNNQPCPLDRRASVDVHSSSKVTSAFCLASSSSSATPVIGNPSVSSGGAQKSGLSSLSSSTSRLNSLGASSFSVLNFTEPYRQKNQHFQQSYSPHQRQLQHQQKSQPLYQCMNAPKSLESNGNDGSADSISSGAKGVETYTTASNFIARPVILPFNPLPGAKDPCVEAFGRPLSSSCSSNEGAYASIQDSAVGDSAYQTAPLKNDAPGSGANSVTYASIQDADGKTNGIFSPTRSHAPSSSALDKQQQQQQQQSLNSAAEKSQNLFYGENHNQNHKSVNIFQQDKALEKERTVAGSTRAGIIHVRTLSDSSSCTYASVSFPSEPKHYNTITDLGDRQVVPENYTKAGESGAMGMPSAHKAMRNNNGCYNDAGDDIYCGVAPYRINAAESSSRARCVDRENNPCVGEFSAQRQKQEMRGNGRPNAPQSIYADIVTEACSSSTEFFTTIGPGKMESSGQKSSSAIHLNTINPQGNPSGHDSHSFFSPHNDLHRFAVDRNSFRLEFCACSDDHASSGGFADLTSSKPCGITNDKNKNSDDSKFNNDMSPDCGLNTSPNDAEVNQTQYALSSCKDCGRLIKQITYSESYSDETYEHAYSSRLLTRKSRRYSSPDITFSEISNNDFAQDPASYLHYRSSPSWSRRSPGNDARISRDDTWASSPRSDDVIPPAYGSLDDNGFVSNHYERWSPTYDRNRSVDSLKILQESDKIQQFMTESAPSSTTKQKKNRPWISSSPLTADIFGDQNISDDMKERSSLPFSSETSSRFSTLSNETHAKGSGNQISVERLQADSLQVTLPAEREGLNTKIDSNSTPEPKRTNFLPLFGKAAKSKSDVKLGVPENHIIDSEIPRHRSILDDIESSDQIPDKNTKKLTRYFQNLSSRREGRESSANNVSMCQEAVDNQPGSAFTKPSSFSSPFCAAKIPGSLQEKSPATETRTYCDTEADLSHSPAEVTRSRSRHKRDQPIVTASLAAKAKMEAPLSEQESNKFSNFTNKNANDDTKIFVNDNTASGTGNVSTQNKAQNKTDSGDTCYEFDISTSSEGEQQSSYDNILSKVRISLNLEHEVQHIAESRAACRKRLLCRRCKKIGALIDEGSRDADDVRAHASENGLIEDGLGLLGEEGMCPHLSLKFGELRDILDNLFVDQRAAILDCLTDHAAAPNHYSFKTSHGLHADLSSLPAALQQLCRECGSEVLTSDSESITTVYSGLQPSRQNAQARLASPGSGAHTHTPSCDSDEGTMADNSGESGDDDDSNFSDNDDDKTKLKSITKRTQKKGQNCGGFNDDKAAAITKPGLAACTKSHKEKEEKTSISGSSNHGSTHSTNLDFEELNNSSGYDEPEASQKHHPLNQRLERTTHRTKKKEKRERKSSSAHRHNHGLACWCSSEGRSSRGTCSQAKAHGHASKSGKQCNDCPQKDVSAGKASETLYNTTGGAPQRKTGPKKSKIQMTCACSSPSCLKHGHPRHGHQHSLRSQMDKSSFLHGAVPADVQFDEMCDSALCEQGSPVTNRAAAVSEKALKEIYSPLPPKALCLLTSRHNNIDSSLNSNGIISSNSSNNSNSSNSSVAGDVKVETGERQETCYLFSPPSSSASIHPHSSTRQVHHCCKDMETSAEALVGTKDQNNQTFSTIRETDNKGRVEEEKRTNEAVEGKRARRGDNKREWEGEGKGKSSDNVIESRIEVNKVQTHLACEKRQDTKPQACTFAATVCNGACKCGGGCSSCLHVKDVVLSRNIPKDLCADLSTLAPACDNDTCTCEERIRQDYTHHQQQQHHHQQQQQHHHHHQKCSGLQQGDFCCCAHLPVLSTSSKGSVMSSSNNQVTENPAIPKAFPSLQHSESATGLPVQIESAVENYTKELKVKTAQDKGLEKIHGGSLSFQAIAQCAHNVNSISNVNTNREQSVGEDNNAINNDNSLKLSGKAVVDNEIVYKNDSESSSQARQTIDISTRSGQDQPIIDAFVLSADLNKGGAPHEAPVPSNKPHASGTTGATGLNCLPLSLTGAGGPQCEDEQFNTCLSPSRSNSSSSKIQEPATATHTQPETSRLPLSSFSLDQTTAISHCSSLNVSSPTGKTQKLIPRKHKLELATLDLLPETVLGSDMNEPESDPFVQTAPESAESAHVKSKSRARAGNVVQKMAKLFEENASTISKNKQVEDCNKIGQSISSNRVQRSSGEVIPAARVSSVNANKRDSKFEKVAISADETNASPSSRQAAPPSPPVSRVQSSHDVQAKQRSSETGTQHLTLSEKSLLASPALPKARARCKTLADTSTSLDCAEKKGENSGGTLETSPSERLGMSDVHLNPTIKEEHLNRILDKPSSKSTSQNPDCRSKDIHFETRVGDLKGLKENTGTERNDRKEQETMGIPHVPKARGSRLSHSDLLLRLKNATDSSVKSGFVEVHGNPEDSSSASSSPSSKKKTAISGAMPAAVDGSAQDGCEISSQHQQHSKQKRYSKKHKRRSKSRSARRRSGVRSGGQKEERTYYYFSSDLSDIDVVEVDDWETYATSLTSKATFQSRSNQSDTENKAMKKENTTTVRSGNDARTNSESPFKSRADNAPPFFIDHSSTSKTRHPADSRSSASRNSANTHRRIGAAGDTKDGKNKEENDAVGVVSGGDGELYSCIDPSAVDMSSSSSAQASPELRKSRRGGSGGGAGGGGGGKSSRLEVYKTKRNSSNNNSLLSEMIIRNYDMQIYGNV</sequence>
<feature type="compositionally biased region" description="Polar residues" evidence="1">
    <location>
        <begin position="481"/>
        <end position="498"/>
    </location>
</feature>
<reference evidence="2 3" key="1">
    <citation type="journal article" date="2021" name="Elife">
        <title>Chloroplast acquisition without the gene transfer in kleptoplastic sea slugs, Plakobranchus ocellatus.</title>
        <authorList>
            <person name="Maeda T."/>
            <person name="Takahashi S."/>
            <person name="Yoshida T."/>
            <person name="Shimamura S."/>
            <person name="Takaki Y."/>
            <person name="Nagai Y."/>
            <person name="Toyoda A."/>
            <person name="Suzuki Y."/>
            <person name="Arimoto A."/>
            <person name="Ishii H."/>
            <person name="Satoh N."/>
            <person name="Nishiyama T."/>
            <person name="Hasebe M."/>
            <person name="Maruyama T."/>
            <person name="Minagawa J."/>
            <person name="Obokata J."/>
            <person name="Shigenobu S."/>
        </authorList>
    </citation>
    <scope>NUCLEOTIDE SEQUENCE [LARGE SCALE GENOMIC DNA]</scope>
</reference>
<feature type="region of interest" description="Disordered" evidence="1">
    <location>
        <begin position="701"/>
        <end position="735"/>
    </location>
</feature>
<feature type="region of interest" description="Disordered" evidence="1">
    <location>
        <begin position="1550"/>
        <end position="1627"/>
    </location>
</feature>
<feature type="region of interest" description="Disordered" evidence="1">
    <location>
        <begin position="999"/>
        <end position="1028"/>
    </location>
</feature>
<feature type="compositionally biased region" description="Polar residues" evidence="1">
    <location>
        <begin position="73"/>
        <end position="82"/>
    </location>
</feature>
<feature type="compositionally biased region" description="Polar residues" evidence="1">
    <location>
        <begin position="123"/>
        <end position="133"/>
    </location>
</feature>
<feature type="compositionally biased region" description="Low complexity" evidence="1">
    <location>
        <begin position="2266"/>
        <end position="2275"/>
    </location>
</feature>